<gene>
    <name evidence="1" type="ORF">OU798_01530</name>
</gene>
<dbReference type="InterPro" id="IPR024755">
    <property type="entry name" value="cpYpsA"/>
</dbReference>
<organism evidence="1 2">
    <name type="scientific">Draconibacterium aestuarii</name>
    <dbReference type="NCBI Taxonomy" id="2998507"/>
    <lineage>
        <taxon>Bacteria</taxon>
        <taxon>Pseudomonadati</taxon>
        <taxon>Bacteroidota</taxon>
        <taxon>Bacteroidia</taxon>
        <taxon>Marinilabiliales</taxon>
        <taxon>Prolixibacteraceae</taxon>
        <taxon>Draconibacterium</taxon>
    </lineage>
</organism>
<dbReference type="EMBL" id="JAPOHD010000005">
    <property type="protein sequence ID" value="MCY1719003.1"/>
    <property type="molecule type" value="Genomic_DNA"/>
</dbReference>
<reference evidence="1" key="1">
    <citation type="submission" date="2022-11" db="EMBL/GenBank/DDBJ databases">
        <title>Marilongibacter aestuarii gen. nov., sp. nov., isolated from tidal flat sediment.</title>
        <authorList>
            <person name="Jiayan W."/>
        </authorList>
    </citation>
    <scope>NUCLEOTIDE SEQUENCE</scope>
    <source>
        <strain evidence="1">Z1-6</strain>
    </source>
</reference>
<accession>A0A9X3FAL4</accession>
<dbReference type="Pfam" id="PF12694">
    <property type="entry name" value="cpYpsA"/>
    <property type="match status" value="1"/>
</dbReference>
<sequence>MIPIKKIISGGQTGVDRGALEAAFEQALDMGGWCSPGREAEDGRIPDEFPLNETPNERSTHAPAIPRSLRTEWNVRDSDATLILLPYPEQKPDPGTEWTKTCCIKMNKPFLICDPFDANTVSEISKWLNKVKPGVLNIAGPSEKTAPGIQQTTKRILTEVLLLQIS</sequence>
<keyword evidence="2" id="KW-1185">Reference proteome</keyword>
<dbReference type="RefSeq" id="WP_343331340.1">
    <property type="nucleotide sequence ID" value="NZ_JAPOHD010000005.1"/>
</dbReference>
<dbReference type="Proteomes" id="UP001145087">
    <property type="component" value="Unassembled WGS sequence"/>
</dbReference>
<comment type="caution">
    <text evidence="1">The sequence shown here is derived from an EMBL/GenBank/DDBJ whole genome shotgun (WGS) entry which is preliminary data.</text>
</comment>
<dbReference type="Gene3D" id="3.40.50.450">
    <property type="match status" value="1"/>
</dbReference>
<evidence type="ECO:0000313" key="2">
    <source>
        <dbReference type="Proteomes" id="UP001145087"/>
    </source>
</evidence>
<proteinExistence type="predicted"/>
<evidence type="ECO:0000313" key="1">
    <source>
        <dbReference type="EMBL" id="MCY1719003.1"/>
    </source>
</evidence>
<protein>
    <submittedName>
        <fullName evidence="1">Molybdenum carrier protein</fullName>
    </submittedName>
</protein>
<name>A0A9X3FAL4_9BACT</name>
<dbReference type="AlphaFoldDB" id="A0A9X3FAL4"/>